<dbReference type="Pfam" id="PF13561">
    <property type="entry name" value="adh_short_C2"/>
    <property type="match status" value="1"/>
</dbReference>
<dbReference type="PANTHER" id="PTHR43639">
    <property type="entry name" value="OXIDOREDUCTASE, SHORT-CHAIN DEHYDROGENASE/REDUCTASE FAMILY (AFU_ORTHOLOGUE AFUA_5G02870)"/>
    <property type="match status" value="1"/>
</dbReference>
<comment type="caution">
    <text evidence="3">The sequence shown here is derived from an EMBL/GenBank/DDBJ whole genome shotgun (WGS) entry which is preliminary data.</text>
</comment>
<name>A0A919J692_9ACTN</name>
<dbReference type="GO" id="GO:0016491">
    <property type="term" value="F:oxidoreductase activity"/>
    <property type="evidence" value="ECO:0007669"/>
    <property type="project" value="UniProtKB-KW"/>
</dbReference>
<dbReference type="SUPFAM" id="SSF51735">
    <property type="entry name" value="NAD(P)-binding Rossmann-fold domains"/>
    <property type="match status" value="1"/>
</dbReference>
<gene>
    <name evidence="3" type="ORF">Afe05nite_52140</name>
</gene>
<sequence>MKGGLVTLTRYLAEELSPRGIRANSVSPGSTRTRIGGNAFELYPEVIPGLAAETALGRLGEPDDIGKVIATLLGDEGGWVTAQDIEVSGGLNL</sequence>
<evidence type="ECO:0000256" key="2">
    <source>
        <dbReference type="ARBA" id="ARBA00023002"/>
    </source>
</evidence>
<proteinExistence type="inferred from homology"/>
<dbReference type="EMBL" id="BOMM01000048">
    <property type="protein sequence ID" value="GIE13374.1"/>
    <property type="molecule type" value="Genomic_DNA"/>
</dbReference>
<dbReference type="AlphaFoldDB" id="A0A919J692"/>
<keyword evidence="4" id="KW-1185">Reference proteome</keyword>
<dbReference type="RefSeq" id="WP_275407510.1">
    <property type="nucleotide sequence ID" value="NZ_BAAABP010000027.1"/>
</dbReference>
<keyword evidence="2" id="KW-0560">Oxidoreductase</keyword>
<reference evidence="3" key="1">
    <citation type="submission" date="2021-01" db="EMBL/GenBank/DDBJ databases">
        <title>Whole genome shotgun sequence of Actinoplanes ferrugineus NBRC 15555.</title>
        <authorList>
            <person name="Komaki H."/>
            <person name="Tamura T."/>
        </authorList>
    </citation>
    <scope>NUCLEOTIDE SEQUENCE</scope>
    <source>
        <strain evidence="3">NBRC 15555</strain>
    </source>
</reference>
<dbReference type="InterPro" id="IPR002347">
    <property type="entry name" value="SDR_fam"/>
</dbReference>
<evidence type="ECO:0000313" key="4">
    <source>
        <dbReference type="Proteomes" id="UP000598174"/>
    </source>
</evidence>
<dbReference type="PANTHER" id="PTHR43639:SF1">
    <property type="entry name" value="SHORT-CHAIN DEHYDROGENASE_REDUCTASE FAMILY PROTEIN"/>
    <property type="match status" value="1"/>
</dbReference>
<organism evidence="3 4">
    <name type="scientific">Paractinoplanes ferrugineus</name>
    <dbReference type="NCBI Taxonomy" id="113564"/>
    <lineage>
        <taxon>Bacteria</taxon>
        <taxon>Bacillati</taxon>
        <taxon>Actinomycetota</taxon>
        <taxon>Actinomycetes</taxon>
        <taxon>Micromonosporales</taxon>
        <taxon>Micromonosporaceae</taxon>
        <taxon>Paractinoplanes</taxon>
    </lineage>
</organism>
<dbReference type="PRINTS" id="PR00081">
    <property type="entry name" value="GDHRDH"/>
</dbReference>
<dbReference type="Gene3D" id="3.40.50.720">
    <property type="entry name" value="NAD(P)-binding Rossmann-like Domain"/>
    <property type="match status" value="1"/>
</dbReference>
<dbReference type="Proteomes" id="UP000598174">
    <property type="component" value="Unassembled WGS sequence"/>
</dbReference>
<evidence type="ECO:0000256" key="1">
    <source>
        <dbReference type="ARBA" id="ARBA00006484"/>
    </source>
</evidence>
<accession>A0A919J692</accession>
<dbReference type="InterPro" id="IPR036291">
    <property type="entry name" value="NAD(P)-bd_dom_sf"/>
</dbReference>
<protein>
    <submittedName>
        <fullName evidence="3">Uncharacterized protein</fullName>
    </submittedName>
</protein>
<comment type="similarity">
    <text evidence="1">Belongs to the short-chain dehydrogenases/reductases (SDR) family.</text>
</comment>
<evidence type="ECO:0000313" key="3">
    <source>
        <dbReference type="EMBL" id="GIE13374.1"/>
    </source>
</evidence>